<evidence type="ECO:0000313" key="13">
    <source>
        <dbReference type="EMBL" id="AFK54818.1"/>
    </source>
</evidence>
<keyword evidence="8 10" id="KW-1133">Transmembrane helix</keyword>
<keyword evidence="11" id="KW-0997">Cell inner membrane</keyword>
<feature type="transmembrane region" description="Helical" evidence="10">
    <location>
        <begin position="149"/>
        <end position="170"/>
    </location>
</feature>
<protein>
    <recommendedName>
        <fullName evidence="11">Molybdenum transport system permease</fullName>
    </recommendedName>
</protein>
<dbReference type="eggNOG" id="COG4149">
    <property type="taxonomic scope" value="Bacteria"/>
</dbReference>
<sequence>MTGWPGLDWMGLDWMGPAERDAILLSLQVASVALACLLPVAVMLGWILARWKSEARVVLDVIVHLPLVMPPVVTGFLLLLAFGRKGPIGAVLDQVFGLVFAFRWTGAALAAAVMALPLVVRPIRLAFEAADPRLTEAASSLGVPPWRSFLTITLPLALPGILAGMILGFAKCLGEFGATVTFVSNIPGETRTLSLAIQTLLSAPGGDGPALRLALVGIVIAVAALILAEIVTRIMRRRLGLDLPRSRRSRGPA</sequence>
<evidence type="ECO:0000256" key="7">
    <source>
        <dbReference type="ARBA" id="ARBA00022692"/>
    </source>
</evidence>
<dbReference type="CDD" id="cd06261">
    <property type="entry name" value="TM_PBP2"/>
    <property type="match status" value="1"/>
</dbReference>
<evidence type="ECO:0000256" key="6">
    <source>
        <dbReference type="ARBA" id="ARBA00022505"/>
    </source>
</evidence>
<keyword evidence="4 10" id="KW-0813">Transport</keyword>
<gene>
    <name evidence="13" type="primary">modB</name>
    <name evidence="13" type="ordered locus">TMO_2980</name>
</gene>
<keyword evidence="6 11" id="KW-0500">Molybdenum</keyword>
<dbReference type="InterPro" id="IPR035906">
    <property type="entry name" value="MetI-like_sf"/>
</dbReference>
<dbReference type="EMBL" id="CP003236">
    <property type="protein sequence ID" value="AFK54818.1"/>
    <property type="molecule type" value="Genomic_DNA"/>
</dbReference>
<evidence type="ECO:0000256" key="9">
    <source>
        <dbReference type="ARBA" id="ARBA00023136"/>
    </source>
</evidence>
<dbReference type="STRING" id="1110502.TMO_2980"/>
<dbReference type="KEGG" id="tmo:TMO_2980"/>
<keyword evidence="7 10" id="KW-0812">Transmembrane</keyword>
<comment type="function">
    <text evidence="1 11">Part of the binding-protein-dependent transport system for molybdenum; probably responsible for the translocation of the substrate across the membrane.</text>
</comment>
<keyword evidence="14" id="KW-1185">Reference proteome</keyword>
<evidence type="ECO:0000256" key="2">
    <source>
        <dbReference type="ARBA" id="ARBA00004651"/>
    </source>
</evidence>
<keyword evidence="5" id="KW-1003">Cell membrane</keyword>
<reference evidence="13 14" key="1">
    <citation type="journal article" date="2012" name="J. Am. Chem. Soc.">
        <title>Bacterial biosynthesis and maturation of the didemnin anti-cancer agents.</title>
        <authorList>
            <person name="Xu Y."/>
            <person name="Kersten R.D."/>
            <person name="Nam S.J."/>
            <person name="Lu L."/>
            <person name="Al-Suwailem A.M."/>
            <person name="Zheng H."/>
            <person name="Fenical W."/>
            <person name="Dorrestein P.C."/>
            <person name="Moore B.S."/>
            <person name="Qian P.Y."/>
        </authorList>
    </citation>
    <scope>NUCLEOTIDE SEQUENCE [LARGE SCALE GENOMIC DNA]</scope>
    <source>
        <strain evidence="13 14">KA081020-065</strain>
    </source>
</reference>
<evidence type="ECO:0000256" key="3">
    <source>
        <dbReference type="ARBA" id="ARBA00007069"/>
    </source>
</evidence>
<dbReference type="PATRIC" id="fig|1110502.3.peg.3056"/>
<feature type="domain" description="ABC transmembrane type-1" evidence="12">
    <location>
        <begin position="23"/>
        <end position="231"/>
    </location>
</feature>
<dbReference type="SUPFAM" id="SSF161098">
    <property type="entry name" value="MetI-like"/>
    <property type="match status" value="1"/>
</dbReference>
<evidence type="ECO:0000313" key="14">
    <source>
        <dbReference type="Proteomes" id="UP000005258"/>
    </source>
</evidence>
<evidence type="ECO:0000256" key="10">
    <source>
        <dbReference type="RuleBase" id="RU363032"/>
    </source>
</evidence>
<dbReference type="GO" id="GO:0015098">
    <property type="term" value="F:molybdate ion transmembrane transporter activity"/>
    <property type="evidence" value="ECO:0007669"/>
    <property type="project" value="UniProtKB-UniRule"/>
</dbReference>
<dbReference type="RefSeq" id="WP_014746495.1">
    <property type="nucleotide sequence ID" value="NC_017956.1"/>
</dbReference>
<dbReference type="PANTHER" id="PTHR30183:SF3">
    <property type="entry name" value="MOLYBDENUM TRANSPORT SYSTEM PERMEASE PROTEIN MODB"/>
    <property type="match status" value="1"/>
</dbReference>
<feature type="transmembrane region" description="Helical" evidence="10">
    <location>
        <begin position="22"/>
        <end position="49"/>
    </location>
</feature>
<dbReference type="Gene3D" id="1.10.3720.10">
    <property type="entry name" value="MetI-like"/>
    <property type="match status" value="1"/>
</dbReference>
<dbReference type="Pfam" id="PF00528">
    <property type="entry name" value="BPD_transp_1"/>
    <property type="match status" value="1"/>
</dbReference>
<dbReference type="InterPro" id="IPR011867">
    <property type="entry name" value="ModB_ABC"/>
</dbReference>
<accession>I3TPY0</accession>
<dbReference type="PANTHER" id="PTHR30183">
    <property type="entry name" value="MOLYBDENUM TRANSPORT SYSTEM PERMEASE PROTEIN MODB"/>
    <property type="match status" value="1"/>
</dbReference>
<comment type="subcellular location">
    <subcellularLocation>
        <location evidence="11">Cell inner membrane</location>
        <topology evidence="11">Multi-pass membrane protein</topology>
    </subcellularLocation>
    <subcellularLocation>
        <location evidence="2 10">Cell membrane</location>
        <topology evidence="2 10">Multi-pass membrane protein</topology>
    </subcellularLocation>
</comment>
<dbReference type="AlphaFoldDB" id="I3TPY0"/>
<evidence type="ECO:0000256" key="1">
    <source>
        <dbReference type="ARBA" id="ARBA00002949"/>
    </source>
</evidence>
<dbReference type="Proteomes" id="UP000005258">
    <property type="component" value="Chromosome"/>
</dbReference>
<name>I3TPY0_TISMK</name>
<keyword evidence="9 10" id="KW-0472">Membrane</keyword>
<evidence type="ECO:0000256" key="11">
    <source>
        <dbReference type="RuleBase" id="RU365097"/>
    </source>
</evidence>
<feature type="transmembrane region" description="Helical" evidence="10">
    <location>
        <begin position="95"/>
        <end position="120"/>
    </location>
</feature>
<proteinExistence type="inferred from homology"/>
<dbReference type="PROSITE" id="PS50928">
    <property type="entry name" value="ABC_TM1"/>
    <property type="match status" value="1"/>
</dbReference>
<evidence type="ECO:0000256" key="4">
    <source>
        <dbReference type="ARBA" id="ARBA00022448"/>
    </source>
</evidence>
<evidence type="ECO:0000256" key="5">
    <source>
        <dbReference type="ARBA" id="ARBA00022475"/>
    </source>
</evidence>
<evidence type="ECO:0000259" key="12">
    <source>
        <dbReference type="PROSITE" id="PS50928"/>
    </source>
</evidence>
<dbReference type="NCBIfam" id="TIGR02141">
    <property type="entry name" value="modB_ABC"/>
    <property type="match status" value="1"/>
</dbReference>
<dbReference type="GO" id="GO:0005886">
    <property type="term" value="C:plasma membrane"/>
    <property type="evidence" value="ECO:0007669"/>
    <property type="project" value="UniProtKB-SubCell"/>
</dbReference>
<feature type="transmembrane region" description="Helical" evidence="10">
    <location>
        <begin position="61"/>
        <end position="83"/>
    </location>
</feature>
<feature type="transmembrane region" description="Helical" evidence="10">
    <location>
        <begin position="210"/>
        <end position="231"/>
    </location>
</feature>
<dbReference type="InterPro" id="IPR000515">
    <property type="entry name" value="MetI-like"/>
</dbReference>
<evidence type="ECO:0000256" key="8">
    <source>
        <dbReference type="ARBA" id="ARBA00022989"/>
    </source>
</evidence>
<dbReference type="NCBIfam" id="NF006939">
    <property type="entry name" value="PRK09421.1"/>
    <property type="match status" value="1"/>
</dbReference>
<comment type="similarity">
    <text evidence="3 11">Belongs to the binding-protein-dependent transport system permease family. CysTW subfamily.</text>
</comment>
<organism evidence="13 14">
    <name type="scientific">Tistrella mobilis (strain KA081020-065)</name>
    <dbReference type="NCBI Taxonomy" id="1110502"/>
    <lineage>
        <taxon>Bacteria</taxon>
        <taxon>Pseudomonadati</taxon>
        <taxon>Pseudomonadota</taxon>
        <taxon>Alphaproteobacteria</taxon>
        <taxon>Geminicoccales</taxon>
        <taxon>Geminicoccaceae</taxon>
        <taxon>Tistrella</taxon>
    </lineage>
</organism>
<dbReference type="HOGENOM" id="CLU_016047_14_3_5"/>